<dbReference type="EMBL" id="UINC01101449">
    <property type="protein sequence ID" value="SVC62275.1"/>
    <property type="molecule type" value="Genomic_DNA"/>
</dbReference>
<sequence length="78" mass="9298">MNEIQDKKIFHKTEKSTDHLEARKKAMDYLSRREYGFYELVEKVVLYGFLEETALFAVEKLASEGLQDDKRYVESFIQ</sequence>
<proteinExistence type="predicted"/>
<reference evidence="1" key="1">
    <citation type="submission" date="2018-05" db="EMBL/GenBank/DDBJ databases">
        <authorList>
            <person name="Lanie J.A."/>
            <person name="Ng W.-L."/>
            <person name="Kazmierczak K.M."/>
            <person name="Andrzejewski T.M."/>
            <person name="Davidsen T.M."/>
            <person name="Wayne K.J."/>
            <person name="Tettelin H."/>
            <person name="Glass J.I."/>
            <person name="Rusch D."/>
            <person name="Podicherti R."/>
            <person name="Tsui H.-C.T."/>
            <person name="Winkler M.E."/>
        </authorList>
    </citation>
    <scope>NUCLEOTIDE SEQUENCE</scope>
</reference>
<organism evidence="1">
    <name type="scientific">marine metagenome</name>
    <dbReference type="NCBI Taxonomy" id="408172"/>
    <lineage>
        <taxon>unclassified sequences</taxon>
        <taxon>metagenomes</taxon>
        <taxon>ecological metagenomes</taxon>
    </lineage>
</organism>
<name>A0A382NPL0_9ZZZZ</name>
<protein>
    <recommendedName>
        <fullName evidence="2">Regulatory protein RecX</fullName>
    </recommendedName>
</protein>
<dbReference type="AlphaFoldDB" id="A0A382NPL0"/>
<feature type="non-terminal residue" evidence="1">
    <location>
        <position position="78"/>
    </location>
</feature>
<gene>
    <name evidence="1" type="ORF">METZ01_LOCUS315129</name>
</gene>
<accession>A0A382NPL0</accession>
<evidence type="ECO:0000313" key="1">
    <source>
        <dbReference type="EMBL" id="SVC62275.1"/>
    </source>
</evidence>
<evidence type="ECO:0008006" key="2">
    <source>
        <dbReference type="Google" id="ProtNLM"/>
    </source>
</evidence>
<dbReference type="InterPro" id="IPR036388">
    <property type="entry name" value="WH-like_DNA-bd_sf"/>
</dbReference>
<dbReference type="Gene3D" id="1.10.10.10">
    <property type="entry name" value="Winged helix-like DNA-binding domain superfamily/Winged helix DNA-binding domain"/>
    <property type="match status" value="1"/>
</dbReference>